<dbReference type="InterPro" id="IPR029055">
    <property type="entry name" value="Ntn_hydrolases_N"/>
</dbReference>
<dbReference type="SUPFAM" id="SSF52402">
    <property type="entry name" value="Adenine nucleotide alpha hydrolases-like"/>
    <property type="match status" value="1"/>
</dbReference>
<name>A0A432MN37_9BACT</name>
<dbReference type="InterPro" id="IPR033738">
    <property type="entry name" value="AsnB_N"/>
</dbReference>
<dbReference type="PIRSF" id="PIRSF001589">
    <property type="entry name" value="Asn_synthetase_glu-h"/>
    <property type="match status" value="1"/>
</dbReference>
<dbReference type="AlphaFoldDB" id="A0A432MN37"/>
<evidence type="ECO:0000256" key="8">
    <source>
        <dbReference type="PIRSR" id="PIRSR001589-1"/>
    </source>
</evidence>
<dbReference type="GO" id="GO:0005829">
    <property type="term" value="C:cytosol"/>
    <property type="evidence" value="ECO:0007669"/>
    <property type="project" value="TreeGrafter"/>
</dbReference>
<dbReference type="RefSeq" id="WP_126724320.1">
    <property type="nucleotide sequence ID" value="NZ_RYZH01000007.1"/>
</dbReference>
<dbReference type="InterPro" id="IPR017932">
    <property type="entry name" value="GATase_2_dom"/>
</dbReference>
<feature type="site" description="Important for beta-aspartyl-AMP intermediate formation" evidence="10">
    <location>
        <position position="368"/>
    </location>
</feature>
<organism evidence="12 13">
    <name type="scientific">Tautonia sociabilis</name>
    <dbReference type="NCBI Taxonomy" id="2080755"/>
    <lineage>
        <taxon>Bacteria</taxon>
        <taxon>Pseudomonadati</taxon>
        <taxon>Planctomycetota</taxon>
        <taxon>Planctomycetia</taxon>
        <taxon>Isosphaerales</taxon>
        <taxon>Isosphaeraceae</taxon>
        <taxon>Tautonia</taxon>
    </lineage>
</organism>
<comment type="similarity">
    <text evidence="2">Belongs to the asparagine synthetase family.</text>
</comment>
<evidence type="ECO:0000256" key="2">
    <source>
        <dbReference type="ARBA" id="ARBA00005752"/>
    </source>
</evidence>
<dbReference type="PROSITE" id="PS51278">
    <property type="entry name" value="GATASE_TYPE_2"/>
    <property type="match status" value="1"/>
</dbReference>
<keyword evidence="12" id="KW-0436">Ligase</keyword>
<dbReference type="NCBIfam" id="TIGR01536">
    <property type="entry name" value="asn_synth_AEB"/>
    <property type="match status" value="1"/>
</dbReference>
<dbReference type="InterPro" id="IPR014729">
    <property type="entry name" value="Rossmann-like_a/b/a_fold"/>
</dbReference>
<dbReference type="InterPro" id="IPR001962">
    <property type="entry name" value="Asn_synthase"/>
</dbReference>
<evidence type="ECO:0000313" key="13">
    <source>
        <dbReference type="Proteomes" id="UP000280296"/>
    </source>
</evidence>
<protein>
    <recommendedName>
        <fullName evidence="3">asparagine synthase (glutamine-hydrolyzing)</fullName>
        <ecNumber evidence="3">6.3.5.4</ecNumber>
    </recommendedName>
</protein>
<keyword evidence="5 9" id="KW-0067">ATP-binding</keyword>
<dbReference type="Pfam" id="PF13537">
    <property type="entry name" value="GATase_7"/>
    <property type="match status" value="1"/>
</dbReference>
<dbReference type="InterPro" id="IPR006426">
    <property type="entry name" value="Asn_synth_AEB"/>
</dbReference>
<dbReference type="Gene3D" id="3.40.50.620">
    <property type="entry name" value="HUPs"/>
    <property type="match status" value="1"/>
</dbReference>
<dbReference type="CDD" id="cd00712">
    <property type="entry name" value="AsnB"/>
    <property type="match status" value="1"/>
</dbReference>
<comment type="caution">
    <text evidence="12">The sequence shown here is derived from an EMBL/GenBank/DDBJ whole genome shotgun (WGS) entry which is preliminary data.</text>
</comment>
<dbReference type="InterPro" id="IPR051786">
    <property type="entry name" value="ASN_synthetase/amidase"/>
</dbReference>
<dbReference type="CDD" id="cd01991">
    <property type="entry name" value="Asn_synthase_B_C"/>
    <property type="match status" value="1"/>
</dbReference>
<dbReference type="SUPFAM" id="SSF56235">
    <property type="entry name" value="N-terminal nucleophile aminohydrolases (Ntn hydrolases)"/>
    <property type="match status" value="1"/>
</dbReference>
<dbReference type="OrthoDB" id="9763290at2"/>
<proteinExistence type="inferred from homology"/>
<keyword evidence="13" id="KW-1185">Reference proteome</keyword>
<feature type="domain" description="Glutamine amidotransferase type-2" evidence="11">
    <location>
        <begin position="2"/>
        <end position="213"/>
    </location>
</feature>
<keyword evidence="8" id="KW-0028">Amino-acid biosynthesis</keyword>
<feature type="binding site" evidence="9">
    <location>
        <position position="99"/>
    </location>
    <ligand>
        <name>L-glutamine</name>
        <dbReference type="ChEBI" id="CHEBI:58359"/>
    </ligand>
</feature>
<dbReference type="EMBL" id="RYZH01000007">
    <property type="protein sequence ID" value="RUL88832.1"/>
    <property type="molecule type" value="Genomic_DNA"/>
</dbReference>
<feature type="binding site" evidence="9">
    <location>
        <position position="293"/>
    </location>
    <ligand>
        <name>ATP</name>
        <dbReference type="ChEBI" id="CHEBI:30616"/>
    </ligand>
</feature>
<dbReference type="PANTHER" id="PTHR43284:SF1">
    <property type="entry name" value="ASPARAGINE SYNTHETASE"/>
    <property type="match status" value="1"/>
</dbReference>
<dbReference type="GO" id="GO:0004066">
    <property type="term" value="F:asparagine synthase (glutamine-hydrolyzing) activity"/>
    <property type="evidence" value="ECO:0007669"/>
    <property type="project" value="UniProtKB-EC"/>
</dbReference>
<keyword evidence="8" id="KW-0061">Asparagine biosynthesis</keyword>
<dbReference type="Proteomes" id="UP000280296">
    <property type="component" value="Unassembled WGS sequence"/>
</dbReference>
<sequence>MCGIAGFVNRVGEPADLALLGRMTGPIRHRGPDGDGAFVDGPAGLGHRRLAIIDPSLGAQPMSNEDGSVWISYNGEIYNEPALRLELEARGHRYRSRCDTESLVHLYEDEGPDFVRRLNGMFALALWDSRHRRLVLARDRMGQKPLFYCETSRGGLVFGSEPKALLAHPDVPRRLDPDGLARYLFYEYVPAPGSIWDGIKKLPAGHLLEWSLDRPGAAVRRYHVPALPVSEADAPPFDQARSRFWDDFRAAVARHRRSDVPLGVFLSGGVDSSSVAAALAELEPPAAIRTFSIGFDDPSFDESAHARAVARHLGTDHHERTFAVSDVLELLPEVADWLDEPFGDASILPTHLLSRFAQAEVTVCLGGDGADELLAGYPTFAAQRAARIFRRLPSSARSLVGAAVDRLPVDHGNISLDFKLKRFVRGASAPDAIAHQRWIGSFSGPELVEVLAAPPSVDVEAEHLARFEAIPPGLDPLSRSLRLYQETYLPEDILTKVDRASMAASLEVRAPFLDAELVEEIQRLPASYKFARGSGKRLLKASAWDRLPASILRRPKKGFGIPVARWLRGPLSGLLDRLLAPDRLRQQGLLRPEAVSRLILEHRQGVRDHRKPLWTLLVLQLWIDRWLDGG</sequence>
<dbReference type="PANTHER" id="PTHR43284">
    <property type="entry name" value="ASPARAGINE SYNTHETASE (GLUTAMINE-HYDROLYZING)"/>
    <property type="match status" value="1"/>
</dbReference>
<evidence type="ECO:0000256" key="1">
    <source>
        <dbReference type="ARBA" id="ARBA00005187"/>
    </source>
</evidence>
<dbReference type="Gene3D" id="3.60.20.10">
    <property type="entry name" value="Glutamine Phosphoribosylpyrophosphate, subunit 1, domain 1"/>
    <property type="match status" value="1"/>
</dbReference>
<evidence type="ECO:0000256" key="5">
    <source>
        <dbReference type="ARBA" id="ARBA00022840"/>
    </source>
</evidence>
<gene>
    <name evidence="12" type="primary">asnB</name>
    <name evidence="12" type="ORF">TsocGM_05615</name>
</gene>
<evidence type="ECO:0000256" key="10">
    <source>
        <dbReference type="PIRSR" id="PIRSR001589-3"/>
    </source>
</evidence>
<reference evidence="12 13" key="1">
    <citation type="submission" date="2018-12" db="EMBL/GenBank/DDBJ databases">
        <authorList>
            <person name="Toschakov S.V."/>
        </authorList>
    </citation>
    <scope>NUCLEOTIDE SEQUENCE [LARGE SCALE GENOMIC DNA]</scope>
    <source>
        <strain evidence="12 13">GM2012</strain>
    </source>
</reference>
<evidence type="ECO:0000259" key="11">
    <source>
        <dbReference type="PROSITE" id="PS51278"/>
    </source>
</evidence>
<keyword evidence="6 8" id="KW-0315">Glutamine amidotransferase</keyword>
<evidence type="ECO:0000256" key="7">
    <source>
        <dbReference type="ARBA" id="ARBA00048741"/>
    </source>
</evidence>
<accession>A0A432MN37</accession>
<evidence type="ECO:0000256" key="6">
    <source>
        <dbReference type="ARBA" id="ARBA00022962"/>
    </source>
</evidence>
<dbReference type="GO" id="GO:0006529">
    <property type="term" value="P:asparagine biosynthetic process"/>
    <property type="evidence" value="ECO:0007669"/>
    <property type="project" value="UniProtKB-KW"/>
</dbReference>
<reference evidence="12 13" key="2">
    <citation type="submission" date="2019-01" db="EMBL/GenBank/DDBJ databases">
        <title>Tautonia sociabilis, a novel thermotolerant planctomycete of Isosphaeraceae family, isolated from a 4000 m deep subterranean habitat.</title>
        <authorList>
            <person name="Kovaleva O.L."/>
            <person name="Elcheninov A.G."/>
            <person name="Van Heerden E."/>
            <person name="Toshchakov S.V."/>
            <person name="Novikov A."/>
            <person name="Bonch-Osmolovskaya E.A."/>
            <person name="Kublanov I.V."/>
        </authorList>
    </citation>
    <scope>NUCLEOTIDE SEQUENCE [LARGE SCALE GENOMIC DNA]</scope>
    <source>
        <strain evidence="12 13">GM2012</strain>
    </source>
</reference>
<evidence type="ECO:0000256" key="3">
    <source>
        <dbReference type="ARBA" id="ARBA00012737"/>
    </source>
</evidence>
<keyword evidence="4 9" id="KW-0547">Nucleotide-binding</keyword>
<comment type="pathway">
    <text evidence="1">Amino-acid biosynthesis; L-asparagine biosynthesis; L-asparagine from L-aspartate (L-Gln route): step 1/1.</text>
</comment>
<comment type="catalytic activity">
    <reaction evidence="7">
        <text>L-aspartate + L-glutamine + ATP + H2O = L-asparagine + L-glutamate + AMP + diphosphate + H(+)</text>
        <dbReference type="Rhea" id="RHEA:12228"/>
        <dbReference type="ChEBI" id="CHEBI:15377"/>
        <dbReference type="ChEBI" id="CHEBI:15378"/>
        <dbReference type="ChEBI" id="CHEBI:29985"/>
        <dbReference type="ChEBI" id="CHEBI:29991"/>
        <dbReference type="ChEBI" id="CHEBI:30616"/>
        <dbReference type="ChEBI" id="CHEBI:33019"/>
        <dbReference type="ChEBI" id="CHEBI:58048"/>
        <dbReference type="ChEBI" id="CHEBI:58359"/>
        <dbReference type="ChEBI" id="CHEBI:456215"/>
        <dbReference type="EC" id="6.3.5.4"/>
    </reaction>
</comment>
<dbReference type="Pfam" id="PF00733">
    <property type="entry name" value="Asn_synthase"/>
    <property type="match status" value="1"/>
</dbReference>
<dbReference type="EC" id="6.3.5.4" evidence="3"/>
<evidence type="ECO:0000313" key="12">
    <source>
        <dbReference type="EMBL" id="RUL88832.1"/>
    </source>
</evidence>
<dbReference type="GO" id="GO:0005524">
    <property type="term" value="F:ATP binding"/>
    <property type="evidence" value="ECO:0007669"/>
    <property type="project" value="UniProtKB-KW"/>
</dbReference>
<evidence type="ECO:0000256" key="9">
    <source>
        <dbReference type="PIRSR" id="PIRSR001589-2"/>
    </source>
</evidence>
<evidence type="ECO:0000256" key="4">
    <source>
        <dbReference type="ARBA" id="ARBA00022741"/>
    </source>
</evidence>
<feature type="active site" description="For GATase activity" evidence="8">
    <location>
        <position position="2"/>
    </location>
</feature>